<dbReference type="Proteomes" id="UP001163798">
    <property type="component" value="Unassembled WGS sequence"/>
</dbReference>
<evidence type="ECO:0000313" key="5">
    <source>
        <dbReference type="Proteomes" id="UP001163798"/>
    </source>
</evidence>
<evidence type="ECO:0000256" key="1">
    <source>
        <dbReference type="SAM" id="MobiDB-lite"/>
    </source>
</evidence>
<evidence type="ECO:0000313" key="4">
    <source>
        <dbReference type="EMBL" id="KAJ3783682.1"/>
    </source>
</evidence>
<keyword evidence="2" id="KW-0812">Transmembrane</keyword>
<name>A0AA38L3J5_9AGAR</name>
<feature type="region of interest" description="Disordered" evidence="1">
    <location>
        <begin position="92"/>
        <end position="137"/>
    </location>
</feature>
<accession>A0AA38L3J5</accession>
<gene>
    <name evidence="4" type="ORF">GGU10DRAFT_360137</name>
</gene>
<organism evidence="4 5">
    <name type="scientific">Lentinula aff. detonsa</name>
    <dbReference type="NCBI Taxonomy" id="2804958"/>
    <lineage>
        <taxon>Eukaryota</taxon>
        <taxon>Fungi</taxon>
        <taxon>Dikarya</taxon>
        <taxon>Basidiomycota</taxon>
        <taxon>Agaricomycotina</taxon>
        <taxon>Agaricomycetes</taxon>
        <taxon>Agaricomycetidae</taxon>
        <taxon>Agaricales</taxon>
        <taxon>Marasmiineae</taxon>
        <taxon>Omphalotaceae</taxon>
        <taxon>Lentinula</taxon>
    </lineage>
</organism>
<sequence>MRYADLPFTLALWLSLLLSSSVIGANINVTVDDSDPSILYQPPEFWSTSSEPEQCTTCLYPTTTLAFNQSYHFGFQDITTDSDDFDFAHATTNSNTARKGNTHTHDGKNAEGPRGTNDHDDDPQTKQKMRRLDSDDPGFVDSPVTAQFNFTGNAVYLFCLEPLGISTSSTMLTTMNLTFVLDNTLSGSFVHLGSSSASGFASNVPVLSLEHLNDGPHVLLMNVLPGSVFVFDYLVYTVDEDMSSPSPTSSTIIPTISTNAKNTNHRNIGTFAGAVGGSVGVLGTLALCLFLSIWTRRRRSAKRERLEHARERELASARNTPPIIGPAPFIPRYFPRVNPAAPPPYVGPSHNVQETSFFHTSSPPSPIIESNLPPLYRADVDPATSSDPLSYADIPPSTPPPPLSGEVASLEAHWIALPPSPSPPSGETIANSASNSDATETTPPLEADITMRSPTYTHNSITLSSASQQDTGVYTATLDPGIPTTIAPG</sequence>
<reference evidence="4" key="1">
    <citation type="submission" date="2022-08" db="EMBL/GenBank/DDBJ databases">
        <authorList>
            <consortium name="DOE Joint Genome Institute"/>
            <person name="Min B."/>
            <person name="Riley R."/>
            <person name="Sierra-Patev S."/>
            <person name="Naranjo-Ortiz M."/>
            <person name="Looney B."/>
            <person name="Konkel Z."/>
            <person name="Slot J.C."/>
            <person name="Sakamoto Y."/>
            <person name="Steenwyk J.L."/>
            <person name="Rokas A."/>
            <person name="Carro J."/>
            <person name="Camarero S."/>
            <person name="Ferreira P."/>
            <person name="Molpeceres G."/>
            <person name="Ruiz-Duenas F.J."/>
            <person name="Serrano A."/>
            <person name="Henrissat B."/>
            <person name="Drula E."/>
            <person name="Hughes K.W."/>
            <person name="Mata J.L."/>
            <person name="Ishikawa N.K."/>
            <person name="Vargas-Isla R."/>
            <person name="Ushijima S."/>
            <person name="Smith C.A."/>
            <person name="Ahrendt S."/>
            <person name="Andreopoulos W."/>
            <person name="He G."/>
            <person name="Labutti K."/>
            <person name="Lipzen A."/>
            <person name="Ng V."/>
            <person name="Sandor L."/>
            <person name="Barry K."/>
            <person name="Martinez A.T."/>
            <person name="Xiao Y."/>
            <person name="Gibbons J.G."/>
            <person name="Terashima K."/>
            <person name="Hibbett D.S."/>
            <person name="Grigoriev I.V."/>
        </authorList>
    </citation>
    <scope>NUCLEOTIDE SEQUENCE</scope>
    <source>
        <strain evidence="4">TFB10291</strain>
    </source>
</reference>
<dbReference type="AlphaFoldDB" id="A0AA38L3J5"/>
<dbReference type="EMBL" id="MU793408">
    <property type="protein sequence ID" value="KAJ3783682.1"/>
    <property type="molecule type" value="Genomic_DNA"/>
</dbReference>
<comment type="caution">
    <text evidence="4">The sequence shown here is derived from an EMBL/GenBank/DDBJ whole genome shotgun (WGS) entry which is preliminary data.</text>
</comment>
<evidence type="ECO:0000256" key="3">
    <source>
        <dbReference type="SAM" id="SignalP"/>
    </source>
</evidence>
<feature type="transmembrane region" description="Helical" evidence="2">
    <location>
        <begin position="271"/>
        <end position="295"/>
    </location>
</feature>
<keyword evidence="3" id="KW-0732">Signal</keyword>
<feature type="compositionally biased region" description="Basic and acidic residues" evidence="1">
    <location>
        <begin position="103"/>
        <end position="134"/>
    </location>
</feature>
<feature type="signal peptide" evidence="3">
    <location>
        <begin position="1"/>
        <end position="24"/>
    </location>
</feature>
<feature type="chain" id="PRO_5041211106" evidence="3">
    <location>
        <begin position="25"/>
        <end position="489"/>
    </location>
</feature>
<keyword evidence="2" id="KW-1133">Transmembrane helix</keyword>
<keyword evidence="5" id="KW-1185">Reference proteome</keyword>
<protein>
    <submittedName>
        <fullName evidence="4">Uncharacterized protein</fullName>
    </submittedName>
</protein>
<feature type="region of interest" description="Disordered" evidence="1">
    <location>
        <begin position="356"/>
        <end position="445"/>
    </location>
</feature>
<keyword evidence="2" id="KW-0472">Membrane</keyword>
<evidence type="ECO:0000256" key="2">
    <source>
        <dbReference type="SAM" id="Phobius"/>
    </source>
</evidence>
<feature type="compositionally biased region" description="Polar residues" evidence="1">
    <location>
        <begin position="428"/>
        <end position="442"/>
    </location>
</feature>
<proteinExistence type="predicted"/>